<dbReference type="InterPro" id="IPR013216">
    <property type="entry name" value="Methyltransf_11"/>
</dbReference>
<name>A0A656PQR2_UNCKA</name>
<dbReference type="Proteomes" id="UP000262056">
    <property type="component" value="Unassembled WGS sequence"/>
</dbReference>
<reference evidence="2 3" key="1">
    <citation type="journal article" date="2018" name="Nat. Biotechnol.">
        <title>A standardized bacterial taxonomy based on genome phylogeny substantially revises the tree of life.</title>
        <authorList>
            <person name="Parks D.H."/>
            <person name="Chuvochina M."/>
            <person name="Waite D.W."/>
            <person name="Rinke C."/>
            <person name="Skarshewski A."/>
            <person name="Chaumeil P.A."/>
            <person name="Hugenholtz P."/>
        </authorList>
    </citation>
    <scope>NUCLEOTIDE SEQUENCE [LARGE SCALE GENOMIC DNA]</scope>
    <source>
        <strain evidence="2">UBA12021</strain>
    </source>
</reference>
<keyword evidence="2" id="KW-0489">Methyltransferase</keyword>
<sequence>MHSKNVEDAVTTIRYEEKGLPPEGEPSVPWILKELDPGAIASRTLVKSFNLANEDLIHNVQRHEAERGRLFSDIYEQMLTKHGLSLKDSKVLEVGAGPGAVCLGFQEVGAKVVSLDIWDGRVFYNDEVPFVIGDGTALPFTDNSFNYLSLTSVLHHLPIEYRKTMLEEALRVADTVLIQEDCLTSPITNIAMKLVDDGVSGEVGTHQAESHMTKEGWLKYFEDADLKVLETVDYHPKWLGVGIEKAFFVISRS</sequence>
<evidence type="ECO:0000313" key="3">
    <source>
        <dbReference type="Proteomes" id="UP000262056"/>
    </source>
</evidence>
<dbReference type="Gene3D" id="3.40.50.150">
    <property type="entry name" value="Vaccinia Virus protein VP39"/>
    <property type="match status" value="1"/>
</dbReference>
<feature type="domain" description="Methyltransferase type 11" evidence="1">
    <location>
        <begin position="92"/>
        <end position="172"/>
    </location>
</feature>
<dbReference type="EMBL" id="DQFB01000004">
    <property type="protein sequence ID" value="HCQ40766.1"/>
    <property type="molecule type" value="Genomic_DNA"/>
</dbReference>
<organism evidence="2 3">
    <name type="scientific">candidate division WWE3 bacterium</name>
    <dbReference type="NCBI Taxonomy" id="2053526"/>
    <lineage>
        <taxon>Bacteria</taxon>
        <taxon>Katanobacteria</taxon>
    </lineage>
</organism>
<proteinExistence type="predicted"/>
<evidence type="ECO:0000259" key="1">
    <source>
        <dbReference type="Pfam" id="PF08241"/>
    </source>
</evidence>
<comment type="caution">
    <text evidence="2">The sequence shown here is derived from an EMBL/GenBank/DDBJ whole genome shotgun (WGS) entry which is preliminary data.</text>
</comment>
<gene>
    <name evidence="2" type="ORF">DIU24_03605</name>
</gene>
<dbReference type="InterPro" id="IPR029063">
    <property type="entry name" value="SAM-dependent_MTases_sf"/>
</dbReference>
<keyword evidence="2" id="KW-0808">Transferase</keyword>
<protein>
    <submittedName>
        <fullName evidence="2">Class I SAM-dependent methyltransferase</fullName>
    </submittedName>
</protein>
<dbReference type="CDD" id="cd02440">
    <property type="entry name" value="AdoMet_MTases"/>
    <property type="match status" value="1"/>
</dbReference>
<dbReference type="Pfam" id="PF08241">
    <property type="entry name" value="Methyltransf_11"/>
    <property type="match status" value="1"/>
</dbReference>
<dbReference type="GO" id="GO:0008757">
    <property type="term" value="F:S-adenosylmethionine-dependent methyltransferase activity"/>
    <property type="evidence" value="ECO:0007669"/>
    <property type="project" value="InterPro"/>
</dbReference>
<dbReference type="GO" id="GO:0032259">
    <property type="term" value="P:methylation"/>
    <property type="evidence" value="ECO:0007669"/>
    <property type="project" value="UniProtKB-KW"/>
</dbReference>
<evidence type="ECO:0000313" key="2">
    <source>
        <dbReference type="EMBL" id="HCQ40766.1"/>
    </source>
</evidence>
<dbReference type="SUPFAM" id="SSF53335">
    <property type="entry name" value="S-adenosyl-L-methionine-dependent methyltransferases"/>
    <property type="match status" value="1"/>
</dbReference>
<dbReference type="AlphaFoldDB" id="A0A656PQR2"/>
<accession>A0A656PQR2</accession>